<proteinExistence type="predicted"/>
<organism evidence="1 2">
    <name type="scientific">Pelosinus baikalensis</name>
    <dbReference type="NCBI Taxonomy" id="2892015"/>
    <lineage>
        <taxon>Bacteria</taxon>
        <taxon>Bacillati</taxon>
        <taxon>Bacillota</taxon>
        <taxon>Negativicutes</taxon>
        <taxon>Selenomonadales</taxon>
        <taxon>Sporomusaceae</taxon>
        <taxon>Pelosinus</taxon>
    </lineage>
</organism>
<dbReference type="RefSeq" id="WP_229536811.1">
    <property type="nucleotide sequence ID" value="NZ_JAJHJB010000042.1"/>
</dbReference>
<protein>
    <submittedName>
        <fullName evidence="1">Uncharacterized protein</fullName>
    </submittedName>
</protein>
<keyword evidence="2" id="KW-1185">Reference proteome</keyword>
<reference evidence="1" key="1">
    <citation type="submission" date="2021-11" db="EMBL/GenBank/DDBJ databases">
        <title>Description of a new species Pelosinus isolated from the bottom sediments of Lake Baikal.</title>
        <authorList>
            <person name="Zakharyuk A."/>
        </authorList>
    </citation>
    <scope>NUCLEOTIDE SEQUENCE</scope>
    <source>
        <strain evidence="1">Bkl1</strain>
    </source>
</reference>
<gene>
    <name evidence="1" type="ORF">LMF89_21300</name>
</gene>
<dbReference type="Proteomes" id="UP001165492">
    <property type="component" value="Unassembled WGS sequence"/>
</dbReference>
<sequence>MTTKQPLLQEGLLCFFVYLVALSTLVAERTASFTQLYLPVTADIAERIENAVQ</sequence>
<evidence type="ECO:0000313" key="1">
    <source>
        <dbReference type="EMBL" id="MCC5467876.1"/>
    </source>
</evidence>
<dbReference type="EMBL" id="JAJHJB010000042">
    <property type="protein sequence ID" value="MCC5467876.1"/>
    <property type="molecule type" value="Genomic_DNA"/>
</dbReference>
<evidence type="ECO:0000313" key="2">
    <source>
        <dbReference type="Proteomes" id="UP001165492"/>
    </source>
</evidence>
<name>A0ABS8HZ41_9FIRM</name>
<accession>A0ABS8HZ41</accession>
<comment type="caution">
    <text evidence="1">The sequence shown here is derived from an EMBL/GenBank/DDBJ whole genome shotgun (WGS) entry which is preliminary data.</text>
</comment>